<accession>A0A6A6Z4R0</accession>
<gene>
    <name evidence="2 4" type="ORF">BDZ99DRAFT_458025</name>
</gene>
<proteinExistence type="predicted"/>
<dbReference type="AlphaFoldDB" id="A0A6A6Z4R0"/>
<protein>
    <submittedName>
        <fullName evidence="2 4">Uncharacterized protein</fullName>
    </submittedName>
</protein>
<sequence>MEFEAEIVEMIENVGFPKKLCEDVAGDIEEIDSDSDSDDDEEDPNEGQVQYQAQDDDDAYEEPYVFKYWAEEDEEEQE</sequence>
<reference evidence="4" key="2">
    <citation type="submission" date="2020-04" db="EMBL/GenBank/DDBJ databases">
        <authorList>
            <consortium name="NCBI Genome Project"/>
        </authorList>
    </citation>
    <scope>NUCLEOTIDE SEQUENCE</scope>
    <source>
        <strain evidence="4">CBS 304.34</strain>
    </source>
</reference>
<dbReference type="Proteomes" id="UP000504636">
    <property type="component" value="Unplaced"/>
</dbReference>
<reference evidence="4" key="3">
    <citation type="submission" date="2025-04" db="UniProtKB">
        <authorList>
            <consortium name="RefSeq"/>
        </authorList>
    </citation>
    <scope>IDENTIFICATION</scope>
    <source>
        <strain evidence="4">CBS 304.34</strain>
    </source>
</reference>
<evidence type="ECO:0000256" key="1">
    <source>
        <dbReference type="SAM" id="MobiDB-lite"/>
    </source>
</evidence>
<keyword evidence="3" id="KW-1185">Reference proteome</keyword>
<dbReference type="GeneID" id="54459716"/>
<feature type="compositionally biased region" description="Acidic residues" evidence="1">
    <location>
        <begin position="27"/>
        <end position="45"/>
    </location>
</feature>
<evidence type="ECO:0000313" key="3">
    <source>
        <dbReference type="Proteomes" id="UP000504636"/>
    </source>
</evidence>
<feature type="region of interest" description="Disordered" evidence="1">
    <location>
        <begin position="27"/>
        <end position="60"/>
    </location>
</feature>
<organism evidence="2">
    <name type="scientific">Mytilinidion resinicola</name>
    <dbReference type="NCBI Taxonomy" id="574789"/>
    <lineage>
        <taxon>Eukaryota</taxon>
        <taxon>Fungi</taxon>
        <taxon>Dikarya</taxon>
        <taxon>Ascomycota</taxon>
        <taxon>Pezizomycotina</taxon>
        <taxon>Dothideomycetes</taxon>
        <taxon>Pleosporomycetidae</taxon>
        <taxon>Mytilinidiales</taxon>
        <taxon>Mytilinidiaceae</taxon>
        <taxon>Mytilinidion</taxon>
    </lineage>
</organism>
<reference evidence="2 4" key="1">
    <citation type="journal article" date="2020" name="Stud. Mycol.">
        <title>101 Dothideomycetes genomes: a test case for predicting lifestyles and emergence of pathogens.</title>
        <authorList>
            <person name="Haridas S."/>
            <person name="Albert R."/>
            <person name="Binder M."/>
            <person name="Bloem J."/>
            <person name="Labutti K."/>
            <person name="Salamov A."/>
            <person name="Andreopoulos B."/>
            <person name="Baker S."/>
            <person name="Barry K."/>
            <person name="Bills G."/>
            <person name="Bluhm B."/>
            <person name="Cannon C."/>
            <person name="Castanera R."/>
            <person name="Culley D."/>
            <person name="Daum C."/>
            <person name="Ezra D."/>
            <person name="Gonzalez J."/>
            <person name="Henrissat B."/>
            <person name="Kuo A."/>
            <person name="Liang C."/>
            <person name="Lipzen A."/>
            <person name="Lutzoni F."/>
            <person name="Magnuson J."/>
            <person name="Mondo S."/>
            <person name="Nolan M."/>
            <person name="Ohm R."/>
            <person name="Pangilinan J."/>
            <person name="Park H.-J."/>
            <person name="Ramirez L."/>
            <person name="Alfaro M."/>
            <person name="Sun H."/>
            <person name="Tritt A."/>
            <person name="Yoshinaga Y."/>
            <person name="Zwiers L.-H."/>
            <person name="Turgeon B."/>
            <person name="Goodwin S."/>
            <person name="Spatafora J."/>
            <person name="Crous P."/>
            <person name="Grigoriev I."/>
        </authorList>
    </citation>
    <scope>NUCLEOTIDE SEQUENCE</scope>
    <source>
        <strain evidence="2 4">CBS 304.34</strain>
    </source>
</reference>
<dbReference type="RefSeq" id="XP_033583086.1">
    <property type="nucleotide sequence ID" value="XM_033718823.1"/>
</dbReference>
<dbReference type="EMBL" id="MU003693">
    <property type="protein sequence ID" value="KAF2816122.1"/>
    <property type="molecule type" value="Genomic_DNA"/>
</dbReference>
<name>A0A6A6Z4R0_9PEZI</name>
<evidence type="ECO:0000313" key="4">
    <source>
        <dbReference type="RefSeq" id="XP_033583086.1"/>
    </source>
</evidence>
<evidence type="ECO:0000313" key="2">
    <source>
        <dbReference type="EMBL" id="KAF2816122.1"/>
    </source>
</evidence>